<dbReference type="AlphaFoldDB" id="A0AAU7AR91"/>
<evidence type="ECO:0008006" key="3">
    <source>
        <dbReference type="Google" id="ProtNLM"/>
    </source>
</evidence>
<dbReference type="RefSeq" id="WP_354700639.1">
    <property type="nucleotide sequence ID" value="NZ_CP114014.1"/>
</dbReference>
<keyword evidence="1" id="KW-0812">Transmembrane</keyword>
<sequence length="106" mass="11419">MSTGSTRDELASDSEVGHVYLRQLVRAQLLLSLTALLAFGGLLAALPLAIAVLPGLQRVQVAGVPLPLLLIGAPLFLLFLAVGWLYTRRADALDTQFAELVEERRP</sequence>
<dbReference type="KEGG" id="parq:DSM112329_00922"/>
<keyword evidence="1" id="KW-1133">Transmembrane helix</keyword>
<proteinExistence type="predicted"/>
<accession>A0AAU7AR91</accession>
<protein>
    <recommendedName>
        <fullName evidence="3">DUF485 domain-containing protein</fullName>
    </recommendedName>
</protein>
<dbReference type="EMBL" id="CP114014">
    <property type="protein sequence ID" value="XAY04093.1"/>
    <property type="molecule type" value="Genomic_DNA"/>
</dbReference>
<feature type="transmembrane region" description="Helical" evidence="1">
    <location>
        <begin position="29"/>
        <end position="53"/>
    </location>
</feature>
<reference evidence="2" key="1">
    <citation type="submission" date="2022-12" db="EMBL/GenBank/DDBJ databases">
        <title>Paraconexibacter alkalitolerans sp. nov. and Baekduia alba sp. nov., isolated from soil and emended description of the genera Paraconexibacter (Chun et al., 2020) and Baekduia (An et al., 2020).</title>
        <authorList>
            <person name="Vieira S."/>
            <person name="Huber K.J."/>
            <person name="Geppert A."/>
            <person name="Wolf J."/>
            <person name="Neumann-Schaal M."/>
            <person name="Muesken M."/>
            <person name="Overmann J."/>
        </authorList>
    </citation>
    <scope>NUCLEOTIDE SEQUENCE</scope>
    <source>
        <strain evidence="2">AEG42_29</strain>
    </source>
</reference>
<feature type="transmembrane region" description="Helical" evidence="1">
    <location>
        <begin position="65"/>
        <end position="86"/>
    </location>
</feature>
<name>A0AAU7AR91_9ACTN</name>
<evidence type="ECO:0000313" key="2">
    <source>
        <dbReference type="EMBL" id="XAY04093.1"/>
    </source>
</evidence>
<organism evidence="2">
    <name type="scientific">Paraconexibacter sp. AEG42_29</name>
    <dbReference type="NCBI Taxonomy" id="2997339"/>
    <lineage>
        <taxon>Bacteria</taxon>
        <taxon>Bacillati</taxon>
        <taxon>Actinomycetota</taxon>
        <taxon>Thermoleophilia</taxon>
        <taxon>Solirubrobacterales</taxon>
        <taxon>Paraconexibacteraceae</taxon>
        <taxon>Paraconexibacter</taxon>
    </lineage>
</organism>
<evidence type="ECO:0000256" key="1">
    <source>
        <dbReference type="SAM" id="Phobius"/>
    </source>
</evidence>
<keyword evidence="1" id="KW-0472">Membrane</keyword>
<gene>
    <name evidence="2" type="ORF">DSM112329_00922</name>
</gene>